<dbReference type="FunFam" id="3.40.50.300:FF:000737">
    <property type="entry name" value="Bifunctional polynucleotide phosphatase/kinase"/>
    <property type="match status" value="1"/>
</dbReference>
<dbReference type="AlphaFoldDB" id="A0AAD7ALF9"/>
<name>A0AAD7ALF9_9AGAR</name>
<dbReference type="InterPro" id="IPR006551">
    <property type="entry name" value="Polynucleotide_phosphatase"/>
</dbReference>
<keyword evidence="2" id="KW-0808">Transferase</keyword>
<dbReference type="Gene3D" id="3.40.50.1000">
    <property type="entry name" value="HAD superfamily/HAD-like"/>
    <property type="match status" value="1"/>
</dbReference>
<dbReference type="NCBIfam" id="TIGR01662">
    <property type="entry name" value="HAD-SF-IIIA"/>
    <property type="match status" value="1"/>
</dbReference>
<reference evidence="2" key="1">
    <citation type="submission" date="2023-03" db="EMBL/GenBank/DDBJ databases">
        <title>Massive genome expansion in bonnet fungi (Mycena s.s.) driven by repeated elements and novel gene families across ecological guilds.</title>
        <authorList>
            <consortium name="Lawrence Berkeley National Laboratory"/>
            <person name="Harder C.B."/>
            <person name="Miyauchi S."/>
            <person name="Viragh M."/>
            <person name="Kuo A."/>
            <person name="Thoen E."/>
            <person name="Andreopoulos B."/>
            <person name="Lu D."/>
            <person name="Skrede I."/>
            <person name="Drula E."/>
            <person name="Henrissat B."/>
            <person name="Morin E."/>
            <person name="Kohler A."/>
            <person name="Barry K."/>
            <person name="LaButti K."/>
            <person name="Morin E."/>
            <person name="Salamov A."/>
            <person name="Lipzen A."/>
            <person name="Mereny Z."/>
            <person name="Hegedus B."/>
            <person name="Baldrian P."/>
            <person name="Stursova M."/>
            <person name="Weitz H."/>
            <person name="Taylor A."/>
            <person name="Grigoriev I.V."/>
            <person name="Nagy L.G."/>
            <person name="Martin F."/>
            <person name="Kauserud H."/>
        </authorList>
    </citation>
    <scope>NUCLEOTIDE SEQUENCE</scope>
    <source>
        <strain evidence="2">CBHHK002</strain>
    </source>
</reference>
<dbReference type="SUPFAM" id="SSF56784">
    <property type="entry name" value="HAD-like"/>
    <property type="match status" value="1"/>
</dbReference>
<accession>A0AAD7ALF9</accession>
<dbReference type="GO" id="GO:0003690">
    <property type="term" value="F:double-stranded DNA binding"/>
    <property type="evidence" value="ECO:0007669"/>
    <property type="project" value="TreeGrafter"/>
</dbReference>
<protein>
    <submittedName>
        <fullName evidence="2">Polynucleotide kinase 3 phosphatase-domain-containing protein</fullName>
    </submittedName>
</protein>
<gene>
    <name evidence="2" type="ORF">DFH08DRAFT_768071</name>
</gene>
<dbReference type="InterPro" id="IPR006549">
    <property type="entry name" value="HAD-SF_hydro_IIIA"/>
</dbReference>
<evidence type="ECO:0000313" key="3">
    <source>
        <dbReference type="Proteomes" id="UP001218218"/>
    </source>
</evidence>
<feature type="region of interest" description="Disordered" evidence="1">
    <location>
        <begin position="1"/>
        <end position="23"/>
    </location>
</feature>
<evidence type="ECO:0000256" key="1">
    <source>
        <dbReference type="SAM" id="MobiDB-lite"/>
    </source>
</evidence>
<dbReference type="PANTHER" id="PTHR12083:SF9">
    <property type="entry name" value="BIFUNCTIONAL POLYNUCLEOTIDE PHOSPHATASE_KINASE"/>
    <property type="match status" value="1"/>
</dbReference>
<dbReference type="GO" id="GO:0046404">
    <property type="term" value="F:ATP-dependent polydeoxyribonucleotide 5'-hydroxyl-kinase activity"/>
    <property type="evidence" value="ECO:0007669"/>
    <property type="project" value="TreeGrafter"/>
</dbReference>
<dbReference type="NCBIfam" id="TIGR01664">
    <property type="entry name" value="DNA-3'-Pase"/>
    <property type="match status" value="1"/>
</dbReference>
<keyword evidence="3" id="KW-1185">Reference proteome</keyword>
<dbReference type="GO" id="GO:0046403">
    <property type="term" value="F:polynucleotide 3'-phosphatase activity"/>
    <property type="evidence" value="ECO:0007669"/>
    <property type="project" value="TreeGrafter"/>
</dbReference>
<comment type="caution">
    <text evidence="2">The sequence shown here is derived from an EMBL/GenBank/DDBJ whole genome shotgun (WGS) entry which is preliminary data.</text>
</comment>
<evidence type="ECO:0000313" key="2">
    <source>
        <dbReference type="EMBL" id="KAJ7361229.1"/>
    </source>
</evidence>
<proteinExistence type="predicted"/>
<dbReference type="InterPro" id="IPR023214">
    <property type="entry name" value="HAD_sf"/>
</dbReference>
<dbReference type="InterPro" id="IPR027417">
    <property type="entry name" value="P-loop_NTPase"/>
</dbReference>
<dbReference type="Gene3D" id="3.40.50.300">
    <property type="entry name" value="P-loop containing nucleotide triphosphate hydrolases"/>
    <property type="match status" value="1"/>
</dbReference>
<dbReference type="Pfam" id="PF13671">
    <property type="entry name" value="AAA_33"/>
    <property type="match status" value="1"/>
</dbReference>
<dbReference type="Pfam" id="PF08645">
    <property type="entry name" value="PNK3P"/>
    <property type="match status" value="1"/>
</dbReference>
<organism evidence="2 3">
    <name type="scientific">Mycena albidolilacea</name>
    <dbReference type="NCBI Taxonomy" id="1033008"/>
    <lineage>
        <taxon>Eukaryota</taxon>
        <taxon>Fungi</taxon>
        <taxon>Dikarya</taxon>
        <taxon>Basidiomycota</taxon>
        <taxon>Agaricomycotina</taxon>
        <taxon>Agaricomycetes</taxon>
        <taxon>Agaricomycetidae</taxon>
        <taxon>Agaricales</taxon>
        <taxon>Marasmiineae</taxon>
        <taxon>Mycenaceae</taxon>
        <taxon>Mycena</taxon>
    </lineage>
</organism>
<dbReference type="Proteomes" id="UP001218218">
    <property type="component" value="Unassembled WGS sequence"/>
</dbReference>
<dbReference type="EMBL" id="JARIHO010000005">
    <property type="protein sequence ID" value="KAJ7361229.1"/>
    <property type="molecule type" value="Genomic_DNA"/>
</dbReference>
<dbReference type="SUPFAM" id="SSF52540">
    <property type="entry name" value="P-loop containing nucleoside triphosphate hydrolases"/>
    <property type="match status" value="1"/>
</dbReference>
<keyword evidence="2" id="KW-0418">Kinase</keyword>
<dbReference type="PANTHER" id="PTHR12083">
    <property type="entry name" value="BIFUNCTIONAL POLYNUCLEOTIDE PHOSPHATASE/KINASE"/>
    <property type="match status" value="1"/>
</dbReference>
<dbReference type="InterPro" id="IPR036412">
    <property type="entry name" value="HAD-like_sf"/>
</dbReference>
<dbReference type="GO" id="GO:0006281">
    <property type="term" value="P:DNA repair"/>
    <property type="evidence" value="ECO:0007669"/>
    <property type="project" value="TreeGrafter"/>
</dbReference>
<sequence length="442" mass="49357">MASASTAKKRTASQLEPGASSASNKVAKVHPFFSKTPAEEATGSLNWLKPLGPSGSCLHAVNLTPASSVKVAAFDLDDTVIEGGFKKPPLEWRWWNPCVPVKLAEAAKEGYAIVVISNQAGLHEGKKRKDWKTKIGLIAAKLPDLPFRIFAATAKDHYRKPMIGMWEELERLYAEDGVQIDKKSSFFVGDAAGRDYPKNPGKKKDFASTDRKWALNVEIPFFTPEEYLLGKAPDPDFSLKGFNASSLPKLPLYTPSSTPLLPSPPKQELVLFVGYPSLGKTTFYRKHFEPAGYRHINQDTLKTRDKCVKAVQEALAAGEKCVVDNTNRDAFTRKYYIDVARKLGLPVRCMLFTGSAELAWHNNLYHSLGLPPSVAAREPPREMLPKLAFTTYKSNFEEPELSEGFTEIKKVNWVFEGTAEERKAWSRWFHLDDKDEKGVSFL</sequence>
<dbReference type="InterPro" id="IPR013954">
    <property type="entry name" value="PNK3P"/>
</dbReference>